<dbReference type="GO" id="GO:0016471">
    <property type="term" value="C:vacuolar proton-transporting V-type ATPase complex"/>
    <property type="evidence" value="ECO:0007669"/>
    <property type="project" value="TreeGrafter"/>
</dbReference>
<evidence type="ECO:0000313" key="10">
    <source>
        <dbReference type="Proteomes" id="UP000002366"/>
    </source>
</evidence>
<name>D5EEF3_AMICL</name>
<evidence type="ECO:0000256" key="6">
    <source>
        <dbReference type="ARBA" id="ARBA00023065"/>
    </source>
</evidence>
<dbReference type="GO" id="GO:0046961">
    <property type="term" value="F:proton-transporting ATPase activity, rotational mechanism"/>
    <property type="evidence" value="ECO:0007669"/>
    <property type="project" value="InterPro"/>
</dbReference>
<dbReference type="GO" id="GO:0007035">
    <property type="term" value="P:vacuolar acidification"/>
    <property type="evidence" value="ECO:0007669"/>
    <property type="project" value="TreeGrafter"/>
</dbReference>
<protein>
    <submittedName>
        <fullName evidence="9">V-type ATPase 116 kDa subunit</fullName>
    </submittedName>
</protein>
<dbReference type="eggNOG" id="COG1269">
    <property type="taxonomic scope" value="Bacteria"/>
</dbReference>
<dbReference type="Gene3D" id="3.30.70.2750">
    <property type="match status" value="1"/>
</dbReference>
<dbReference type="STRING" id="572547.Amico_0802"/>
<dbReference type="OrthoDB" id="9803814at2"/>
<dbReference type="AlphaFoldDB" id="D5EEF3"/>
<organism evidence="9 10">
    <name type="scientific">Aminobacterium colombiense (strain DSM 12261 / ALA-1)</name>
    <dbReference type="NCBI Taxonomy" id="572547"/>
    <lineage>
        <taxon>Bacteria</taxon>
        <taxon>Thermotogati</taxon>
        <taxon>Synergistota</taxon>
        <taxon>Synergistia</taxon>
        <taxon>Synergistales</taxon>
        <taxon>Aminobacteriaceae</taxon>
        <taxon>Aminobacterium</taxon>
    </lineage>
</organism>
<dbReference type="EMBL" id="CP001997">
    <property type="protein sequence ID" value="ADE56935.1"/>
    <property type="molecule type" value="Genomic_DNA"/>
</dbReference>
<evidence type="ECO:0000256" key="8">
    <source>
        <dbReference type="SAM" id="Phobius"/>
    </source>
</evidence>
<dbReference type="KEGG" id="aco:Amico_0802"/>
<evidence type="ECO:0000256" key="2">
    <source>
        <dbReference type="ARBA" id="ARBA00009904"/>
    </source>
</evidence>
<gene>
    <name evidence="9" type="ordered locus">Amico_0802</name>
</gene>
<keyword evidence="3" id="KW-0813">Transport</keyword>
<dbReference type="GO" id="GO:0051117">
    <property type="term" value="F:ATPase binding"/>
    <property type="evidence" value="ECO:0007669"/>
    <property type="project" value="TreeGrafter"/>
</dbReference>
<feature type="transmembrane region" description="Helical" evidence="8">
    <location>
        <begin position="520"/>
        <end position="540"/>
    </location>
</feature>
<sequence length="668" mass="73706">MAVARINKLEFYIHNSVIEDVLAILQKAGSCEIISRQDMDDSEDHSPSRLQHIDSLLSEIRFLLRFLEPYFNDSVSPMARALGERPNYSVQDLEDLSEQTEIKNFAEEMRTRERRLVEIHSEITQIEGAKSILSHLTELPYDLDLLSNGTQTVKGVVGTMPVDNVASCKQAIADVLRENGECFTASFGEKDKEAWVAIFYRRDLEQKALDMCSKFSLSRVDIPGHLTLSVGEELVNFDARREALEQEEDKILGEVSKVAEEWVPTVRALSDYWNILKSRYEALGSSKFTEKTVILKAWAPADSVKKLKAELAPYESVLEMVVSDPAPEDEPPTLLVNKGWNLPFETLTKLYGVPQYGELDPTAFLAPFFFVFFGMCLGDGGYGLVMLGFFVFFLKKFKRMPQGTKQFFNLFVLSGVATVIVGALTGSWFGDLIDVFGVFKFLRPLKNIPVLINPMDDPMSILFVSLALGVVQLFFGLFISFFDCLRKKDYMGAFADQGGWIVFLVGLLLVGGGVSGNLSSSVGSMGKTLALFGAAVLVLTQGRAKTGIAQKAISGVLSLYNVTSYLGDVLSYSRLLALGLASAAIASIINMLAGLAGGIPFVGWIIALVLILGGHLFSVAVNVLGAFVHSLRLQYVEFFSKFYSGGGRSFMPLTYKTHFVSISETKKS</sequence>
<evidence type="ECO:0000256" key="7">
    <source>
        <dbReference type="ARBA" id="ARBA00023136"/>
    </source>
</evidence>
<dbReference type="HOGENOM" id="CLU_025558_1_0_0"/>
<evidence type="ECO:0000256" key="3">
    <source>
        <dbReference type="ARBA" id="ARBA00022448"/>
    </source>
</evidence>
<evidence type="ECO:0000313" key="9">
    <source>
        <dbReference type="EMBL" id="ADE56935.1"/>
    </source>
</evidence>
<reference evidence="9 10" key="1">
    <citation type="journal article" date="2010" name="Stand. Genomic Sci.">
        <title>Complete genome sequence of Aminobacterium colombiense type strain (ALA-1).</title>
        <authorList>
            <person name="Chertkov O."/>
            <person name="Sikorski J."/>
            <person name="Brambilla E."/>
            <person name="Lapidus A."/>
            <person name="Copeland A."/>
            <person name="Glavina Del Rio T."/>
            <person name="Nolan M."/>
            <person name="Lucas S."/>
            <person name="Tice H."/>
            <person name="Cheng J.F."/>
            <person name="Han C."/>
            <person name="Detter J.C."/>
            <person name="Bruce D."/>
            <person name="Tapia R."/>
            <person name="Goodwin L."/>
            <person name="Pitluck S."/>
            <person name="Liolios K."/>
            <person name="Ivanova N."/>
            <person name="Mavromatis K."/>
            <person name="Ovchinnikova G."/>
            <person name="Pati A."/>
            <person name="Chen A."/>
            <person name="Palaniappan K."/>
            <person name="Land M."/>
            <person name="Hauser L."/>
            <person name="Chang Y.J."/>
            <person name="Jeffries C.D."/>
            <person name="Spring S."/>
            <person name="Rohde M."/>
            <person name="Goker M."/>
            <person name="Bristow J."/>
            <person name="Eisen J.A."/>
            <person name="Markowitz V."/>
            <person name="Hugenholtz P."/>
            <person name="Kyrpides N.C."/>
            <person name="Klenk H.P."/>
        </authorList>
    </citation>
    <scope>NUCLEOTIDE SEQUENCE [LARGE SCALE GENOMIC DNA]</scope>
    <source>
        <strain evidence="10">DSM 12261 / ALA-1</strain>
    </source>
</reference>
<comment type="similarity">
    <text evidence="2">Belongs to the V-ATPase 116 kDa subunit family.</text>
</comment>
<feature type="transmembrane region" description="Helical" evidence="8">
    <location>
        <begin position="494"/>
        <end position="514"/>
    </location>
</feature>
<feature type="transmembrane region" description="Helical" evidence="8">
    <location>
        <begin position="461"/>
        <end position="482"/>
    </location>
</feature>
<dbReference type="Proteomes" id="UP000002366">
    <property type="component" value="Chromosome"/>
</dbReference>
<dbReference type="GO" id="GO:0033179">
    <property type="term" value="C:proton-transporting V-type ATPase, V0 domain"/>
    <property type="evidence" value="ECO:0007669"/>
    <property type="project" value="InterPro"/>
</dbReference>
<dbReference type="PANTHER" id="PTHR11629:SF63">
    <property type="entry name" value="V-TYPE PROTON ATPASE SUBUNIT A"/>
    <property type="match status" value="1"/>
</dbReference>
<feature type="transmembrane region" description="Helical" evidence="8">
    <location>
        <begin position="406"/>
        <end position="429"/>
    </location>
</feature>
<evidence type="ECO:0000256" key="5">
    <source>
        <dbReference type="ARBA" id="ARBA00022989"/>
    </source>
</evidence>
<feature type="transmembrane region" description="Helical" evidence="8">
    <location>
        <begin position="575"/>
        <end position="595"/>
    </location>
</feature>
<keyword evidence="6" id="KW-0406">Ion transport</keyword>
<dbReference type="Pfam" id="PF01496">
    <property type="entry name" value="V_ATPase_I"/>
    <property type="match status" value="2"/>
</dbReference>
<accession>D5EEF3</accession>
<keyword evidence="7 8" id="KW-0472">Membrane</keyword>
<feature type="transmembrane region" description="Helical" evidence="8">
    <location>
        <begin position="601"/>
        <end position="628"/>
    </location>
</feature>
<dbReference type="RefSeq" id="WP_013048201.1">
    <property type="nucleotide sequence ID" value="NC_014011.1"/>
</dbReference>
<comment type="subcellular location">
    <subcellularLocation>
        <location evidence="1">Membrane</location>
        <topology evidence="1">Multi-pass membrane protein</topology>
    </subcellularLocation>
</comment>
<keyword evidence="4 8" id="KW-0812">Transmembrane</keyword>
<keyword evidence="5 8" id="KW-1133">Transmembrane helix</keyword>
<dbReference type="InterPro" id="IPR002490">
    <property type="entry name" value="V-ATPase_116kDa_su"/>
</dbReference>
<dbReference type="Gene3D" id="1.20.1460.20">
    <property type="match status" value="1"/>
</dbReference>
<dbReference type="Gene3D" id="3.30.70.2170">
    <property type="match status" value="1"/>
</dbReference>
<evidence type="ECO:0000256" key="4">
    <source>
        <dbReference type="ARBA" id="ARBA00022692"/>
    </source>
</evidence>
<dbReference type="PANTHER" id="PTHR11629">
    <property type="entry name" value="VACUOLAR PROTON ATPASES"/>
    <property type="match status" value="1"/>
</dbReference>
<keyword evidence="10" id="KW-1185">Reference proteome</keyword>
<feature type="transmembrane region" description="Helical" evidence="8">
    <location>
        <begin position="368"/>
        <end position="394"/>
    </location>
</feature>
<evidence type="ECO:0000256" key="1">
    <source>
        <dbReference type="ARBA" id="ARBA00004141"/>
    </source>
</evidence>
<proteinExistence type="inferred from homology"/>